<sequence>MSAQSSPNEMSRPVLPPIPPKFINPNPTQETICEECFLMTHTIDGLYRLMTRGYLHHWLLWTNDDITKPQPLAHDVWAYNTEEKGAPLSPPPTPLGDHLPYQSNPPPLGYGCPICSTALSAPKASQKGSEILHNTVLYKYNQKAVGEAFRQINFHAITSNAAGQEIENPFKDQVLSKSRKHTILLHSTEVVEYLTKENIQITGLVVMRGDEEITKIPFIIPIEFIFRKNLHLKNVDARYK</sequence>
<feature type="region of interest" description="Disordered" evidence="1">
    <location>
        <begin position="1"/>
        <end position="23"/>
    </location>
</feature>
<keyword evidence="3" id="KW-1185">Reference proteome</keyword>
<accession>A0A8A3PKX5</accession>
<dbReference type="AlphaFoldDB" id="A0A8A3PKX5"/>
<evidence type="ECO:0000313" key="2">
    <source>
        <dbReference type="EMBL" id="QSZ35988.1"/>
    </source>
</evidence>
<dbReference type="EMBL" id="CP063410">
    <property type="protein sequence ID" value="QSZ35988.1"/>
    <property type="molecule type" value="Genomic_DNA"/>
</dbReference>
<dbReference type="Proteomes" id="UP000672032">
    <property type="component" value="Chromosome 6"/>
</dbReference>
<protein>
    <submittedName>
        <fullName evidence="2">Uncharacterized protein</fullName>
    </submittedName>
</protein>
<dbReference type="OrthoDB" id="3476470at2759"/>
<gene>
    <name evidence="2" type="ORF">DSL72_007110</name>
</gene>
<reference evidence="2" key="1">
    <citation type="submission" date="2020-10" db="EMBL/GenBank/DDBJ databases">
        <title>Genome Sequence of Monilinia vaccinii-corymbosi Sheds Light on Mummy Berry Disease Infection of Blueberry and Mating Type.</title>
        <authorList>
            <person name="Yow A.G."/>
            <person name="Zhang Y."/>
            <person name="Bansal K."/>
            <person name="Eacker S.M."/>
            <person name="Sullivan S."/>
            <person name="Liachko I."/>
            <person name="Cubeta M.A."/>
            <person name="Rollins J.A."/>
            <person name="Ashrafi H."/>
        </authorList>
    </citation>
    <scope>NUCLEOTIDE SEQUENCE</scope>
    <source>
        <strain evidence="2">RL-1</strain>
    </source>
</reference>
<evidence type="ECO:0000313" key="3">
    <source>
        <dbReference type="Proteomes" id="UP000672032"/>
    </source>
</evidence>
<proteinExistence type="predicted"/>
<organism evidence="2 3">
    <name type="scientific">Monilinia vaccinii-corymbosi</name>
    <dbReference type="NCBI Taxonomy" id="61207"/>
    <lineage>
        <taxon>Eukaryota</taxon>
        <taxon>Fungi</taxon>
        <taxon>Dikarya</taxon>
        <taxon>Ascomycota</taxon>
        <taxon>Pezizomycotina</taxon>
        <taxon>Leotiomycetes</taxon>
        <taxon>Helotiales</taxon>
        <taxon>Sclerotiniaceae</taxon>
        <taxon>Monilinia</taxon>
    </lineage>
</organism>
<evidence type="ECO:0000256" key="1">
    <source>
        <dbReference type="SAM" id="MobiDB-lite"/>
    </source>
</evidence>
<name>A0A8A3PKX5_9HELO</name>